<dbReference type="InterPro" id="IPR025789">
    <property type="entry name" value="DOT1_dom"/>
</dbReference>
<reference evidence="14" key="1">
    <citation type="journal article" date="2021" name="Open Biol.">
        <title>Shared evolutionary footprints suggest mitochondrial oxidative damage underlies multiple complex I losses in fungi.</title>
        <authorList>
            <person name="Schikora-Tamarit M.A."/>
            <person name="Marcet-Houben M."/>
            <person name="Nosek J."/>
            <person name="Gabaldon T."/>
        </authorList>
    </citation>
    <scope>NUCLEOTIDE SEQUENCE</scope>
    <source>
        <strain evidence="14">CBS6075</strain>
    </source>
</reference>
<dbReference type="Gene3D" id="1.20.58.1420">
    <property type="entry name" value="Dsl1p vesicle tethering complex, Tip20p subunit, domain B"/>
    <property type="match status" value="1"/>
</dbReference>
<sequence>MLKAFLDQKFGSLQDLGSLDSVISQIESDKDALKEQVTGKSTDIYEEQGKQLIQILDSIVDQDNLDAVDDLIEKHGNIEILTSFRQELVKKLVLKEVTDLYNAYLSLNDNLNDFELLDLPKLKSDEAIKQLQRLGEQLQRYEKTSVYYPSAAESHKEYIDLLHEKYKSIAAGELRDRVTKEFQQHITHWDEEGKLKASEVGSLKLYFDRVVKLQSVYNKVETAEPETIWAFDCLASNFKVKFVYHFEGSNETNRLDKPEYPLNYLQGYIKKTAPLFESLYSLQFSKYYPKLGAVKCFILSLMTPIKEKFDREMHLVTNDEGLLSHLILELQKFDQFLVKTYKFNQLGDEGTKLLTYKLVLSNNDVFDRWLNNEKNFVNHRYEEIMNSKDAFEIDEDFVEDGKTKPTKSAINLKNLLEGISNNYAMLPTKFQVKFLSEVQLRLLNSYFSSLKQGFNALDAIIHAKISDEISALERICRVWCSSKYIIETMTNWGESILFIELWSSINGNSRLETTFFESVISGYKKDLMVQLPRKLQTYFERELNKTMKSYFLSSQQWGSIGDGDVTGARELDLPIATLRKDLGYLRKVVSYGDFLNIELILSGAITAYFEKNVIYCNRFSIGGAKQLEADYTKMYQSLNLLRDNSNYGKTSEILIILTSNDQQQLLSSSSRFQHLNEYQVSELSEDLRFDPMEPTESISEHNLDFGDDTPPTSSSNSPPGTEGHGHEDDVMSNICGEFGQKGVVSGLKKDEECTLQKDGGLVAVENSTNKENKQDYFKGSQLAILLRATEYFAGGHLEGRRRRHVVLEKSAIEKEKKTSKKKSQKADRKPKRVLIKKEKPKQIKKPEITSVPKKRGRKPKQRTAVSDTDKEKEPVVQNTIKPVLRQPWFLNHELSNDIVIKWQFFDSNVSNERKDLVLKSAYELVNDRLGRYITDDPQFEPQQVELLYPLYDYQEKYLLVECKPSAWFNPVADAARVMELTALVYFPEDARKKVVDLENPDLSLIKNWDEACEKKDTAAMKIIVEEYNNMVRELRSSNRIIEHIKSCTVFPQLLVHEIMNQCYLRAVLPDSRKLKTYKAFSNYVYGELMPAFLSRAYNQCGLSHDKVFIDLGSGVGNCTIQAALEFGCESYGVEIMDHASDLCKLQWEEFDKRCAIWGVNHGPIDFFLKQSFVENAAVQEIVNRSDVILVNNYLFDATLSKQVIRLLQGLKSGTKIISLKPIVPHGYSMTWDDADSILNRMKSTRYTYEENSVSWTSKGGFYYITEVLDGVNEDDLGGEELDTLGLVQWRIDERALDNVLFTSKTVQDGTGKSGTGLGHGQSSGTCTALGLDNLVTAELNSVDQSVVGLLWQVLVVSLRYKRNDGDTRVSTNNRNNLVDWVGLCNLRQKSGGSQNVQGGDTKQFLWIVHSLGLQNLGHDRNGGVDRVGNNQDGSVWRVVGSSLGQVSHNGSIGVEQVISGHTWLSWNTSRNKNNIGTVQSLCQSVVLWSETSNGGVCWDVGNISGNTSTQSQVVQGQLGHLVVQLHQQRQWLSNTSGSTKNRHLVGGGGGGGEMSSGEFSQHDHKRLSEEQENKIKTS</sequence>
<dbReference type="GO" id="GO:0060628">
    <property type="term" value="P:regulation of ER to Golgi vesicle-mediated transport"/>
    <property type="evidence" value="ECO:0007669"/>
    <property type="project" value="TreeGrafter"/>
</dbReference>
<comment type="function">
    <text evidence="11">Histone methyltransferase that specifically trimethylates histone H3 to form H3K79me3. This methylation is required for telomere silencing and for the pachytene checkpoint during the meiotic cell cycle by allowing the recruitment of RAD9 to double strand breaks. Nucleosomes are preferred as substrate compared to free histone.</text>
</comment>
<comment type="activity regulation">
    <text evidence="11">Ubiquitination of histone H2B to form H2BK123ub1 is required for efficient DOT1 methyltransferase activity on histone H3.</text>
</comment>
<evidence type="ECO:0000256" key="12">
    <source>
        <dbReference type="SAM" id="MobiDB-lite"/>
    </source>
</evidence>
<dbReference type="GO" id="GO:0006890">
    <property type="term" value="P:retrograde vesicle-mediated transport, Golgi to endoplasmic reticulum"/>
    <property type="evidence" value="ECO:0007669"/>
    <property type="project" value="InterPro"/>
</dbReference>
<dbReference type="Gene3D" id="1.10.260.170">
    <property type="match status" value="1"/>
</dbReference>
<dbReference type="PANTHER" id="PTHR13520">
    <property type="entry name" value="RAD50-INTERACTING PROTEIN 1 RINT-1"/>
    <property type="match status" value="1"/>
</dbReference>
<evidence type="ECO:0000259" key="13">
    <source>
        <dbReference type="PROSITE" id="PS51569"/>
    </source>
</evidence>
<feature type="domain" description="DOT1" evidence="13">
    <location>
        <begin position="954"/>
        <end position="1280"/>
    </location>
</feature>
<gene>
    <name evidence="14" type="ORF">OGAPHI_001282</name>
</gene>
<evidence type="ECO:0000256" key="4">
    <source>
        <dbReference type="ARBA" id="ARBA00022603"/>
    </source>
</evidence>
<keyword evidence="15" id="KW-1185">Reference proteome</keyword>
<evidence type="ECO:0000256" key="6">
    <source>
        <dbReference type="ARBA" id="ARBA00022691"/>
    </source>
</evidence>
<feature type="region of interest" description="Disordered" evidence="12">
    <location>
        <begin position="1533"/>
        <end position="1578"/>
    </location>
</feature>
<dbReference type="GO" id="GO:0006888">
    <property type="term" value="P:endoplasmic reticulum to Golgi vesicle-mediated transport"/>
    <property type="evidence" value="ECO:0007669"/>
    <property type="project" value="InterPro"/>
</dbReference>
<dbReference type="GO" id="GO:0005634">
    <property type="term" value="C:nucleus"/>
    <property type="evidence" value="ECO:0007669"/>
    <property type="project" value="UniProtKB-SubCell"/>
</dbReference>
<evidence type="ECO:0000313" key="15">
    <source>
        <dbReference type="Proteomes" id="UP000769157"/>
    </source>
</evidence>
<feature type="compositionally biased region" description="Basic and acidic residues" evidence="12">
    <location>
        <begin position="1560"/>
        <end position="1578"/>
    </location>
</feature>
<dbReference type="GO" id="GO:0140956">
    <property type="term" value="F:histone H3K79 trimethyltransferase activity"/>
    <property type="evidence" value="ECO:0007669"/>
    <property type="project" value="UniProtKB-EC"/>
</dbReference>
<dbReference type="GeneID" id="70233250"/>
<reference evidence="14" key="2">
    <citation type="submission" date="2021-01" db="EMBL/GenBank/DDBJ databases">
        <authorList>
            <person name="Schikora-Tamarit M.A."/>
        </authorList>
    </citation>
    <scope>NUCLEOTIDE SEQUENCE</scope>
    <source>
        <strain evidence="14">CBS6075</strain>
    </source>
</reference>
<dbReference type="GO" id="GO:0070939">
    <property type="term" value="C:Dsl1/NZR complex"/>
    <property type="evidence" value="ECO:0007669"/>
    <property type="project" value="InterPro"/>
</dbReference>
<keyword evidence="5 11" id="KW-0808">Transferase</keyword>
<feature type="compositionally biased region" description="Basic and acidic residues" evidence="12">
    <location>
        <begin position="835"/>
        <end position="847"/>
    </location>
</feature>
<feature type="compositionally biased region" description="Low complexity" evidence="12">
    <location>
        <begin position="709"/>
        <end position="719"/>
    </location>
</feature>
<comment type="catalytic activity">
    <reaction evidence="10 11">
        <text>L-lysyl(79)-[histone H3] + 3 S-adenosyl-L-methionine = N(6),N(6),N(6)-trimethyl-L-lysyl(79)-[histone H3] + 3 S-adenosyl-L-homocysteine + 3 H(+)</text>
        <dbReference type="Rhea" id="RHEA:60328"/>
        <dbReference type="Rhea" id="RHEA-COMP:15549"/>
        <dbReference type="Rhea" id="RHEA-COMP:15552"/>
        <dbReference type="ChEBI" id="CHEBI:15378"/>
        <dbReference type="ChEBI" id="CHEBI:29969"/>
        <dbReference type="ChEBI" id="CHEBI:57856"/>
        <dbReference type="ChEBI" id="CHEBI:59789"/>
        <dbReference type="ChEBI" id="CHEBI:61961"/>
        <dbReference type="EC" id="2.1.1.360"/>
    </reaction>
</comment>
<feature type="region of interest" description="Disordered" evidence="12">
    <location>
        <begin position="696"/>
        <end position="731"/>
    </location>
</feature>
<dbReference type="GO" id="GO:0032259">
    <property type="term" value="P:methylation"/>
    <property type="evidence" value="ECO:0007669"/>
    <property type="project" value="UniProtKB-KW"/>
</dbReference>
<dbReference type="Proteomes" id="UP000769157">
    <property type="component" value="Unassembled WGS sequence"/>
</dbReference>
<dbReference type="FunFam" id="3.40.50.150:FF:000033">
    <property type="entry name" value="Histone-lysine N-methyltransferase, H3 lysine-79 specific"/>
    <property type="match status" value="1"/>
</dbReference>
<evidence type="ECO:0000256" key="8">
    <source>
        <dbReference type="ARBA" id="ARBA00023242"/>
    </source>
</evidence>
<evidence type="ECO:0000256" key="5">
    <source>
        <dbReference type="ARBA" id="ARBA00022679"/>
    </source>
</evidence>
<feature type="compositionally biased region" description="Basic residues" evidence="12">
    <location>
        <begin position="817"/>
        <end position="834"/>
    </location>
</feature>
<comment type="similarity">
    <text evidence="11">Belongs to the class I-like SAM-binding methyltransferase superfamily. DOT1 family.</text>
</comment>
<dbReference type="RefSeq" id="XP_046064191.1">
    <property type="nucleotide sequence ID" value="XM_046202026.1"/>
</dbReference>
<dbReference type="InterPro" id="IPR007528">
    <property type="entry name" value="RINT1_Tip20"/>
</dbReference>
<protein>
    <recommendedName>
        <fullName evidence="3 11">Histone-lysine N-methyltransferase, H3 lysine-79 specific</fullName>
        <ecNumber evidence="2 11">2.1.1.360</ecNumber>
    </recommendedName>
    <alternativeName>
        <fullName evidence="9 11">Histone H3-K79 methyltransferase</fullName>
    </alternativeName>
</protein>
<dbReference type="EMBL" id="JAEUBE010000087">
    <property type="protein sequence ID" value="KAH3670766.1"/>
    <property type="molecule type" value="Genomic_DNA"/>
</dbReference>
<keyword evidence="7 11" id="KW-0156">Chromatin regulator</keyword>
<dbReference type="PANTHER" id="PTHR13520:SF0">
    <property type="entry name" value="RAD50-INTERACTING PROTEIN 1"/>
    <property type="match status" value="1"/>
</dbReference>
<dbReference type="PROSITE" id="PS51569">
    <property type="entry name" value="DOT1"/>
    <property type="match status" value="1"/>
</dbReference>
<keyword evidence="4 11" id="KW-0489">Methyltransferase</keyword>
<dbReference type="InterPro" id="IPR042044">
    <property type="entry name" value="EXOC6PINT-1/Sec15/Tip20_C_dom2"/>
</dbReference>
<feature type="compositionally biased region" description="Basic residues" evidence="12">
    <location>
        <begin position="852"/>
        <end position="861"/>
    </location>
</feature>
<comment type="caution">
    <text evidence="14">The sequence shown here is derived from an EMBL/GenBank/DDBJ whole genome shotgun (WGS) entry which is preliminary data.</text>
</comment>
<evidence type="ECO:0000256" key="10">
    <source>
        <dbReference type="ARBA" id="ARBA00047770"/>
    </source>
</evidence>
<feature type="compositionally biased region" description="Gly residues" evidence="12">
    <location>
        <begin position="1545"/>
        <end position="1554"/>
    </location>
</feature>
<evidence type="ECO:0000256" key="9">
    <source>
        <dbReference type="ARBA" id="ARBA00029821"/>
    </source>
</evidence>
<evidence type="ECO:0000256" key="2">
    <source>
        <dbReference type="ARBA" id="ARBA00012190"/>
    </source>
</evidence>
<keyword evidence="6 11" id="KW-0949">S-adenosyl-L-methionine</keyword>
<name>A0A9P8PF57_9ASCO</name>
<evidence type="ECO:0000256" key="1">
    <source>
        <dbReference type="ARBA" id="ARBA00004123"/>
    </source>
</evidence>
<dbReference type="PROSITE" id="PS51386">
    <property type="entry name" value="RINT1_TIP20"/>
    <property type="match status" value="1"/>
</dbReference>
<evidence type="ECO:0000256" key="11">
    <source>
        <dbReference type="RuleBase" id="RU271113"/>
    </source>
</evidence>
<evidence type="ECO:0000256" key="7">
    <source>
        <dbReference type="ARBA" id="ARBA00022853"/>
    </source>
</evidence>
<dbReference type="Gene3D" id="3.40.50.150">
    <property type="entry name" value="Vaccinia Virus protein VP39"/>
    <property type="match status" value="1"/>
</dbReference>
<dbReference type="OrthoDB" id="407410at2759"/>
<organism evidence="14 15">
    <name type="scientific">Ogataea philodendri</name>
    <dbReference type="NCBI Taxonomy" id="1378263"/>
    <lineage>
        <taxon>Eukaryota</taxon>
        <taxon>Fungi</taxon>
        <taxon>Dikarya</taxon>
        <taxon>Ascomycota</taxon>
        <taxon>Saccharomycotina</taxon>
        <taxon>Pichiomycetes</taxon>
        <taxon>Pichiales</taxon>
        <taxon>Pichiaceae</taxon>
        <taxon>Ogataea</taxon>
    </lineage>
</organism>
<comment type="subcellular location">
    <subcellularLocation>
        <location evidence="1 11">Nucleus</location>
    </subcellularLocation>
</comment>
<dbReference type="InterPro" id="IPR042042">
    <property type="entry name" value="Tip20p_domB"/>
</dbReference>
<keyword evidence="8 11" id="KW-0539">Nucleus</keyword>
<accession>A0A9P8PF57</accession>
<dbReference type="Gene3D" id="1.20.58.670">
    <property type="entry name" value="Dsl1p vesicle tethering complex, Tip20p subunit, domain D"/>
    <property type="match status" value="1"/>
</dbReference>
<dbReference type="InterPro" id="IPR029063">
    <property type="entry name" value="SAM-dependent_MTases_sf"/>
</dbReference>
<feature type="region of interest" description="Disordered" evidence="12">
    <location>
        <begin position="808"/>
        <end position="873"/>
    </location>
</feature>
<dbReference type="SUPFAM" id="SSF53335">
    <property type="entry name" value="S-adenosyl-L-methionine-dependent methyltransferases"/>
    <property type="match status" value="1"/>
</dbReference>
<dbReference type="Pfam" id="PF04437">
    <property type="entry name" value="RINT1_TIP1"/>
    <property type="match status" value="1"/>
</dbReference>
<proteinExistence type="inferred from homology"/>
<dbReference type="Pfam" id="PF08123">
    <property type="entry name" value="DOT1"/>
    <property type="match status" value="1"/>
</dbReference>
<evidence type="ECO:0000256" key="3">
    <source>
        <dbReference type="ARBA" id="ARBA00020987"/>
    </source>
</evidence>
<evidence type="ECO:0000313" key="14">
    <source>
        <dbReference type="EMBL" id="KAH3670766.1"/>
    </source>
</evidence>
<dbReference type="CDD" id="cd02440">
    <property type="entry name" value="AdoMet_MTases"/>
    <property type="match status" value="1"/>
</dbReference>
<comment type="miscellaneous">
    <text evidence="11">In contrast to other lysine histone methyltransferases, it does not contain a SET domain, suggesting the existence of another mechanism for methylation of lysine residues of histones.</text>
</comment>
<dbReference type="EC" id="2.1.1.360" evidence="2 11"/>